<dbReference type="Proteomes" id="UP000184314">
    <property type="component" value="Unassembled WGS sequence"/>
</dbReference>
<organism evidence="1 2">
    <name type="scientific">Maribacter aquivivus</name>
    <dbReference type="NCBI Taxonomy" id="228958"/>
    <lineage>
        <taxon>Bacteria</taxon>
        <taxon>Pseudomonadati</taxon>
        <taxon>Bacteroidota</taxon>
        <taxon>Flavobacteriia</taxon>
        <taxon>Flavobacteriales</taxon>
        <taxon>Flavobacteriaceae</taxon>
        <taxon>Maribacter</taxon>
    </lineage>
</organism>
<evidence type="ECO:0000313" key="1">
    <source>
        <dbReference type="EMBL" id="SHJ81857.1"/>
    </source>
</evidence>
<reference evidence="2" key="1">
    <citation type="submission" date="2016-11" db="EMBL/GenBank/DDBJ databases">
        <authorList>
            <person name="Varghese N."/>
            <person name="Submissions S."/>
        </authorList>
    </citation>
    <scope>NUCLEOTIDE SEQUENCE [LARGE SCALE GENOMIC DNA]</scope>
    <source>
        <strain evidence="2">DSM 16478</strain>
    </source>
</reference>
<dbReference type="AlphaFoldDB" id="A0A1M6MEJ3"/>
<keyword evidence="2" id="KW-1185">Reference proteome</keyword>
<protein>
    <submittedName>
        <fullName evidence="1">Uncharacterized protein</fullName>
    </submittedName>
</protein>
<dbReference type="OrthoDB" id="997414at2"/>
<sequence length="516" mass="58278">MKKVLSLLVIISCLTATKLLSQRANLDREYFQVSYVDLPTIPILDDSKRTFTSSSRNIFLEGFSRVAQNGTLDFRFTFHGTEIGDVDIKKRTHEEKDKEGNVIKTTYTYDVLCSYSSSATVSISNADSGENSSLTFSEDDSYSSKGFKTYSKASSYYNNNRYSIRDKYRTKHRNSMISQTNSKINYKYGYVPVTTSQSQHFWIIATKKHPEFANHQEASAALKAIFSKMQHDQPVDDLLVEAQPWIDYFNDVVTRYNEDDKQHKKVRYASYYNIAKIYLNLDLPEKVKEYADLLTANEYDKKDGKRLNRSAEDLINDFTINEISTRHFEVITEDLSNEPDVAIVYAEDPAEESEKAVAFLITAANDTLQTTVAIDELTKASAAIQVLDENNKAKEVAAIDSKQIVLTTGDIYEVATFTSSVASDKSNSPKFAKAIYQGSNISLYEHMGKEYVLKYTNTEDGISTMSKDFVFGFNKKLAALSTECEVVKGKIMANEYKNTKEGLLAYSQAYDACAAE</sequence>
<gene>
    <name evidence="1" type="ORF">SAMN04488007_1553</name>
</gene>
<dbReference type="RefSeq" id="WP_073242741.1">
    <property type="nucleotide sequence ID" value="NZ_FQZX01000001.1"/>
</dbReference>
<name>A0A1M6MEJ3_9FLAO</name>
<dbReference type="EMBL" id="FQZX01000001">
    <property type="protein sequence ID" value="SHJ81857.1"/>
    <property type="molecule type" value="Genomic_DNA"/>
</dbReference>
<evidence type="ECO:0000313" key="2">
    <source>
        <dbReference type="Proteomes" id="UP000184314"/>
    </source>
</evidence>
<accession>A0A1M6MEJ3</accession>
<proteinExistence type="predicted"/>